<dbReference type="Gene3D" id="1.10.275.10">
    <property type="entry name" value="Fumarase/aspartase (N-terminal domain)"/>
    <property type="match status" value="1"/>
</dbReference>
<dbReference type="InterPro" id="IPR023144">
    <property type="entry name" value="Phe_NH3-lyase_shielding_dom_sf"/>
</dbReference>
<dbReference type="InterPro" id="IPR022313">
    <property type="entry name" value="Phe/His_NH3-lyase_AS"/>
</dbReference>
<dbReference type="PANTHER" id="PTHR10362">
    <property type="entry name" value="HISTIDINE AMMONIA-LYASE"/>
    <property type="match status" value="1"/>
</dbReference>
<dbReference type="EMBL" id="KZ825463">
    <property type="protein sequence ID" value="PYI36694.1"/>
    <property type="molecule type" value="Genomic_DNA"/>
</dbReference>
<sequence>MIGIDRLQQNAMANHTRRVCDNLRRLLGIRQSEDEVKVDGESLGIAELVSVARYSAKASIPQTEALMHRMQTSVDTLHRLLEQGKVIYGVNTGVGDNAYTRAKLLTTLQHSVFQHHQAGILLIDQDHSSASYGSVQHSLAEDIVRGMILVRCNSILRGHSGVRKEILDFLIAMLDKDILPLVPESGSISASGDLSPLSYLGGLIEGNPDTFVRIRESQSIQILSAAEALQQASLEPFKLQPKEGLGLMNGTAPSASAASLVVHDTHTLAILAQILTAMSTEALHGTLDNYHRFISDCRPHPGQREAARNIRAFLQDTQLCQTRTDQTEGLAQDRYDLRTAPQWIGPTLEDLLAADRQISIELNATTDNPLIQADADTYHQGGNFQATVLTSAMDKTRTSLLLLGKLLLAQCQQMVDPCLSNGLSPNLCVEDPHISFAAKGVEINMVAYCAELGFLANNSVVSHVHSAEMRNQSVNSLALLDARYATRCVELLSMMCAAHLWIACQALDLRVLQREFFRIARPACQASFNQVVDRDGPGKDRSREDLPHFDHVWSFLRGAWLERSRLSLRDRCAQASQDCLGYMVVRLAGADPSVRQEGWKLIQCWSDALPAILEDSYHKAYEDFSATTAITPQYLGRGTKPIYRFVREQLGVPFHRGVEDHPAFVQEPGELGKKTIGTHISRIYAALRNDEFAGPIVTLMEEFLLVDGVRA</sequence>
<reference evidence="3 4" key="1">
    <citation type="submission" date="2018-02" db="EMBL/GenBank/DDBJ databases">
        <title>The genomes of Aspergillus section Nigri reveals drivers in fungal speciation.</title>
        <authorList>
            <consortium name="DOE Joint Genome Institute"/>
            <person name="Vesth T.C."/>
            <person name="Nybo J."/>
            <person name="Theobald S."/>
            <person name="Brandl J."/>
            <person name="Frisvad J.C."/>
            <person name="Nielsen K.F."/>
            <person name="Lyhne E.K."/>
            <person name="Kogle M.E."/>
            <person name="Kuo A."/>
            <person name="Riley R."/>
            <person name="Clum A."/>
            <person name="Nolan M."/>
            <person name="Lipzen A."/>
            <person name="Salamov A."/>
            <person name="Henrissat B."/>
            <person name="Wiebenga A."/>
            <person name="De vries R.P."/>
            <person name="Grigoriev I.V."/>
            <person name="Mortensen U.H."/>
            <person name="Andersen M.R."/>
            <person name="Baker S.E."/>
        </authorList>
    </citation>
    <scope>NUCLEOTIDE SEQUENCE [LARGE SCALE GENOMIC DNA]</scope>
    <source>
        <strain evidence="3 4">CBS 114.80</strain>
    </source>
</reference>
<dbReference type="Gene3D" id="1.20.200.10">
    <property type="entry name" value="Fumarase/aspartase (Central domain)"/>
    <property type="match status" value="1"/>
</dbReference>
<protein>
    <submittedName>
        <fullName evidence="3">Phenylalanine ammonia-lyase</fullName>
    </submittedName>
</protein>
<dbReference type="Gene3D" id="1.10.274.20">
    <property type="entry name" value="Phenylalanine ammonia-lyase 1, domain 3"/>
    <property type="match status" value="1"/>
</dbReference>
<dbReference type="GO" id="GO:0006559">
    <property type="term" value="P:L-phenylalanine catabolic process"/>
    <property type="evidence" value="ECO:0007669"/>
    <property type="project" value="InterPro"/>
</dbReference>
<dbReference type="GO" id="GO:0016841">
    <property type="term" value="F:ammonia-lyase activity"/>
    <property type="evidence" value="ECO:0007669"/>
    <property type="project" value="InterPro"/>
</dbReference>
<comment type="similarity">
    <text evidence="1 2">Belongs to the PAL/histidase family.</text>
</comment>
<evidence type="ECO:0000313" key="4">
    <source>
        <dbReference type="Proteomes" id="UP000248817"/>
    </source>
</evidence>
<accession>A0A2V5IR11</accession>
<dbReference type="InterPro" id="IPR001106">
    <property type="entry name" value="Aromatic_Lyase"/>
</dbReference>
<dbReference type="Proteomes" id="UP000248817">
    <property type="component" value="Unassembled WGS sequence"/>
</dbReference>
<dbReference type="NCBIfam" id="TIGR01226">
    <property type="entry name" value="phe_am_lyase"/>
    <property type="match status" value="1"/>
</dbReference>
<dbReference type="AlphaFoldDB" id="A0A2V5IR11"/>
<evidence type="ECO:0000256" key="2">
    <source>
        <dbReference type="RuleBase" id="RU003954"/>
    </source>
</evidence>
<dbReference type="InterPro" id="IPR024083">
    <property type="entry name" value="Fumarase/histidase_N"/>
</dbReference>
<name>A0A2V5IR11_9EURO</name>
<dbReference type="InterPro" id="IPR005922">
    <property type="entry name" value="Phe_NH3-lyase"/>
</dbReference>
<proteinExistence type="inferred from homology"/>
<dbReference type="CDD" id="cd00332">
    <property type="entry name" value="PAL-HAL"/>
    <property type="match status" value="1"/>
</dbReference>
<keyword evidence="2 3" id="KW-0456">Lyase</keyword>
<keyword evidence="4" id="KW-1185">Reference proteome</keyword>
<evidence type="ECO:0000313" key="3">
    <source>
        <dbReference type="EMBL" id="PYI36694.1"/>
    </source>
</evidence>
<dbReference type="InterPro" id="IPR008948">
    <property type="entry name" value="L-Aspartase-like"/>
</dbReference>
<dbReference type="Pfam" id="PF00221">
    <property type="entry name" value="Lyase_aromatic"/>
    <property type="match status" value="1"/>
</dbReference>
<organism evidence="3 4">
    <name type="scientific">Aspergillus indologenus CBS 114.80</name>
    <dbReference type="NCBI Taxonomy" id="1450541"/>
    <lineage>
        <taxon>Eukaryota</taxon>
        <taxon>Fungi</taxon>
        <taxon>Dikarya</taxon>
        <taxon>Ascomycota</taxon>
        <taxon>Pezizomycotina</taxon>
        <taxon>Eurotiomycetes</taxon>
        <taxon>Eurotiomycetidae</taxon>
        <taxon>Eurotiales</taxon>
        <taxon>Aspergillaceae</taxon>
        <taxon>Aspergillus</taxon>
        <taxon>Aspergillus subgen. Circumdati</taxon>
    </lineage>
</organism>
<dbReference type="GO" id="GO:0005737">
    <property type="term" value="C:cytoplasm"/>
    <property type="evidence" value="ECO:0007669"/>
    <property type="project" value="InterPro"/>
</dbReference>
<dbReference type="SUPFAM" id="SSF48557">
    <property type="entry name" value="L-aspartase-like"/>
    <property type="match status" value="1"/>
</dbReference>
<dbReference type="PROSITE" id="PS00488">
    <property type="entry name" value="PAL_HISTIDASE"/>
    <property type="match status" value="1"/>
</dbReference>
<gene>
    <name evidence="3" type="ORF">BP00DRAFT_491353</name>
</gene>
<evidence type="ECO:0000256" key="1">
    <source>
        <dbReference type="ARBA" id="ARBA00007238"/>
    </source>
</evidence>